<keyword evidence="1" id="KW-0812">Transmembrane</keyword>
<name>A0A7S0AZ66_9STRA</name>
<keyword evidence="1" id="KW-1133">Transmembrane helix</keyword>
<accession>A0A7S0AZ66</accession>
<dbReference type="EMBL" id="HBEJ01017435">
    <property type="protein sequence ID" value="CAD8378737.1"/>
    <property type="molecule type" value="Transcribed_RNA"/>
</dbReference>
<reference evidence="2" key="1">
    <citation type="submission" date="2021-01" db="EMBL/GenBank/DDBJ databases">
        <authorList>
            <person name="Corre E."/>
            <person name="Pelletier E."/>
            <person name="Niang G."/>
            <person name="Scheremetjew M."/>
            <person name="Finn R."/>
            <person name="Kale V."/>
            <person name="Holt S."/>
            <person name="Cochrane G."/>
            <person name="Meng A."/>
            <person name="Brown T."/>
            <person name="Cohen L."/>
        </authorList>
    </citation>
    <scope>NUCLEOTIDE SEQUENCE</scope>
    <source>
        <strain evidence="2">CCMP3303</strain>
    </source>
</reference>
<keyword evidence="1" id="KW-0472">Membrane</keyword>
<feature type="transmembrane region" description="Helical" evidence="1">
    <location>
        <begin position="221"/>
        <end position="244"/>
    </location>
</feature>
<feature type="transmembrane region" description="Helical" evidence="1">
    <location>
        <begin position="183"/>
        <end position="201"/>
    </location>
</feature>
<gene>
    <name evidence="2" type="ORF">MPOL1434_LOCUS10183</name>
</gene>
<feature type="transmembrane region" description="Helical" evidence="1">
    <location>
        <begin position="77"/>
        <end position="100"/>
    </location>
</feature>
<evidence type="ECO:0000256" key="1">
    <source>
        <dbReference type="SAM" id="Phobius"/>
    </source>
</evidence>
<protein>
    <submittedName>
        <fullName evidence="2">Uncharacterized protein</fullName>
    </submittedName>
</protein>
<feature type="transmembrane region" description="Helical" evidence="1">
    <location>
        <begin position="46"/>
        <end position="65"/>
    </location>
</feature>
<proteinExistence type="predicted"/>
<organism evidence="2">
    <name type="scientific">Minutocellus polymorphus</name>
    <dbReference type="NCBI Taxonomy" id="265543"/>
    <lineage>
        <taxon>Eukaryota</taxon>
        <taxon>Sar</taxon>
        <taxon>Stramenopiles</taxon>
        <taxon>Ochrophyta</taxon>
        <taxon>Bacillariophyta</taxon>
        <taxon>Mediophyceae</taxon>
        <taxon>Cymatosirophycidae</taxon>
        <taxon>Cymatosirales</taxon>
        <taxon>Cymatosiraceae</taxon>
        <taxon>Minutocellus</taxon>
    </lineage>
</organism>
<sequence length="245" mass="25854">MAAVLCRGLGDICDGLCDALGTVICLPCKACGFACTEMRSFCKSPFALYLAVALGFNLPAVVFAAKNLGRNHEGGCASAASWLNVNAILCFVNMAAALYITSKIVHESDPLVTETVDAAPYIEASVFHKEAKTKTADPMQEATVVAPNKNSLGRSILNTTDTHNDTRAKSFARTKDVLMEDPIVAVYILIGLSYMIWSTIGIGRSASAYGCGYGLAGSVNSAVMCNFLFISLGGMAFACSICCLR</sequence>
<evidence type="ECO:0000313" key="2">
    <source>
        <dbReference type="EMBL" id="CAD8378737.1"/>
    </source>
</evidence>
<dbReference type="AlphaFoldDB" id="A0A7S0AZ66"/>